<name>A0A3Q9ENQ8_9ACTN</name>
<keyword evidence="2" id="KW-1185">Reference proteome</keyword>
<gene>
    <name evidence="1" type="ORF">EJ357_00785</name>
</gene>
<evidence type="ECO:0000313" key="2">
    <source>
        <dbReference type="Proteomes" id="UP000280298"/>
    </source>
</evidence>
<dbReference type="AlphaFoldDB" id="A0A3Q9ENQ8"/>
<organism evidence="1 2">
    <name type="scientific">Streptomyces cyaneochromogenes</name>
    <dbReference type="NCBI Taxonomy" id="2496836"/>
    <lineage>
        <taxon>Bacteria</taxon>
        <taxon>Bacillati</taxon>
        <taxon>Actinomycetota</taxon>
        <taxon>Actinomycetes</taxon>
        <taxon>Kitasatosporales</taxon>
        <taxon>Streptomycetaceae</taxon>
        <taxon>Streptomyces</taxon>
    </lineage>
</organism>
<dbReference type="EMBL" id="CP034539">
    <property type="protein sequence ID" value="AZQ32189.1"/>
    <property type="molecule type" value="Genomic_DNA"/>
</dbReference>
<protein>
    <submittedName>
        <fullName evidence="1">Uncharacterized protein</fullName>
    </submittedName>
</protein>
<evidence type="ECO:0000313" key="1">
    <source>
        <dbReference type="EMBL" id="AZQ32189.1"/>
    </source>
</evidence>
<reference evidence="1 2" key="1">
    <citation type="journal article" date="2019" name="Int. J. Syst. Evol. Microbiol.">
        <title>Streptomyces cyaneochromogenes sp. nov., a blue pigment-producing actinomycete from manganese-contaminated soil.</title>
        <authorList>
            <person name="Tang X."/>
            <person name="Zhao J."/>
            <person name="Li K."/>
            <person name="Chen Z."/>
            <person name="Sun Y."/>
            <person name="Gao J."/>
        </authorList>
    </citation>
    <scope>NUCLEOTIDE SEQUENCE [LARGE SCALE GENOMIC DNA]</scope>
    <source>
        <strain evidence="1 2">MK-45</strain>
    </source>
</reference>
<dbReference type="Proteomes" id="UP000280298">
    <property type="component" value="Chromosome"/>
</dbReference>
<dbReference type="RefSeq" id="WP_126387629.1">
    <property type="nucleotide sequence ID" value="NZ_CP034539.1"/>
</dbReference>
<sequence length="88" mass="9564">MVIGGVTGSLKDQLTLLLGRYDEAGGLRMVARATPVTTAVRRDVGQRLTPTESERPWHGRYFSAGWGCRDIDGEVRGSGRNFVTVTIA</sequence>
<dbReference type="OrthoDB" id="9770771at2"/>
<accession>A0A3Q9ENQ8</accession>
<dbReference type="KEGG" id="scya:EJ357_00785"/>
<proteinExistence type="predicted"/>